<proteinExistence type="predicted"/>
<dbReference type="EMBL" id="LVYD01000024">
    <property type="protein sequence ID" value="OQP65444.1"/>
    <property type="molecule type" value="Genomic_DNA"/>
</dbReference>
<dbReference type="AlphaFoldDB" id="A0A1V9G4H0"/>
<comment type="caution">
    <text evidence="1">The sequence shown here is derived from an EMBL/GenBank/DDBJ whole genome shotgun (WGS) entry which is preliminary data.</text>
</comment>
<dbReference type="Proteomes" id="UP000192796">
    <property type="component" value="Unassembled WGS sequence"/>
</dbReference>
<sequence length="60" mass="7444">MMNAIIYQNTKGTLRFESYNYREEHVWFKLEYLLPTIKMRMILRLYLQTIGWRLLKGMNL</sequence>
<protein>
    <submittedName>
        <fullName evidence="1">Uncharacterized protein</fullName>
    </submittedName>
</protein>
<accession>A0A1V9G4H0</accession>
<gene>
    <name evidence="1" type="ORF">A3860_17420</name>
</gene>
<organism evidence="1 2">
    <name type="scientific">Niastella vici</name>
    <dbReference type="NCBI Taxonomy" id="1703345"/>
    <lineage>
        <taxon>Bacteria</taxon>
        <taxon>Pseudomonadati</taxon>
        <taxon>Bacteroidota</taxon>
        <taxon>Chitinophagia</taxon>
        <taxon>Chitinophagales</taxon>
        <taxon>Chitinophagaceae</taxon>
        <taxon>Niastella</taxon>
    </lineage>
</organism>
<name>A0A1V9G4H0_9BACT</name>
<reference evidence="1 2" key="1">
    <citation type="submission" date="2016-03" db="EMBL/GenBank/DDBJ databases">
        <title>Niastella vici sp. nov., isolated from farmland soil.</title>
        <authorList>
            <person name="Chen L."/>
            <person name="Wang D."/>
            <person name="Yang S."/>
            <person name="Wang G."/>
        </authorList>
    </citation>
    <scope>NUCLEOTIDE SEQUENCE [LARGE SCALE GENOMIC DNA]</scope>
    <source>
        <strain evidence="1 2">DJ57</strain>
    </source>
</reference>
<evidence type="ECO:0000313" key="1">
    <source>
        <dbReference type="EMBL" id="OQP65444.1"/>
    </source>
</evidence>
<dbReference type="STRING" id="1703345.A3860_17420"/>
<keyword evidence="2" id="KW-1185">Reference proteome</keyword>
<evidence type="ECO:0000313" key="2">
    <source>
        <dbReference type="Proteomes" id="UP000192796"/>
    </source>
</evidence>